<proteinExistence type="predicted"/>
<keyword evidence="1" id="KW-0812">Transmembrane</keyword>
<dbReference type="GO" id="GO:0006352">
    <property type="term" value="P:DNA-templated transcription initiation"/>
    <property type="evidence" value="ECO:0007669"/>
    <property type="project" value="InterPro"/>
</dbReference>
<dbReference type="InterPro" id="IPR032623">
    <property type="entry name" value="FecR_N"/>
</dbReference>
<dbReference type="Pfam" id="PF16220">
    <property type="entry name" value="DUF4880"/>
    <property type="match status" value="1"/>
</dbReference>
<evidence type="ECO:0000313" key="5">
    <source>
        <dbReference type="Proteomes" id="UP000193675"/>
    </source>
</evidence>
<dbReference type="GO" id="GO:0016987">
    <property type="term" value="F:sigma factor activity"/>
    <property type="evidence" value="ECO:0007669"/>
    <property type="project" value="InterPro"/>
</dbReference>
<dbReference type="SUPFAM" id="SSF88659">
    <property type="entry name" value="Sigma3 and sigma4 domains of RNA polymerase sigma factors"/>
    <property type="match status" value="1"/>
</dbReference>
<dbReference type="InterPro" id="IPR036388">
    <property type="entry name" value="WH-like_DNA-bd_sf"/>
</dbReference>
<evidence type="ECO:0000313" key="4">
    <source>
        <dbReference type="EMBL" id="ORL58144.1"/>
    </source>
</evidence>
<dbReference type="Pfam" id="PF08281">
    <property type="entry name" value="Sigma70_r4_2"/>
    <property type="match status" value="1"/>
</dbReference>
<dbReference type="Gene3D" id="1.10.10.10">
    <property type="entry name" value="Winged helix-like DNA-binding domain superfamily/Winged helix DNA-binding domain"/>
    <property type="match status" value="1"/>
</dbReference>
<gene>
    <name evidence="4" type="ORF">B7H17_25975</name>
</gene>
<accession>A0A1X0ZLZ1</accession>
<keyword evidence="1" id="KW-0472">Membrane</keyword>
<dbReference type="RefSeq" id="WP_084859220.1">
    <property type="nucleotide sequence ID" value="NZ_JAOTEI010000153.1"/>
</dbReference>
<name>A0A1X0ZLZ1_PSEPU</name>
<evidence type="ECO:0000256" key="1">
    <source>
        <dbReference type="SAM" id="Phobius"/>
    </source>
</evidence>
<evidence type="ECO:0000259" key="2">
    <source>
        <dbReference type="Pfam" id="PF08281"/>
    </source>
</evidence>
<feature type="transmembrane region" description="Helical" evidence="1">
    <location>
        <begin position="147"/>
        <end position="170"/>
    </location>
</feature>
<keyword evidence="1" id="KW-1133">Transmembrane helix</keyword>
<dbReference type="EMBL" id="NBWC01000053">
    <property type="protein sequence ID" value="ORL58144.1"/>
    <property type="molecule type" value="Genomic_DNA"/>
</dbReference>
<feature type="domain" description="FecR N-terminal" evidence="3">
    <location>
        <begin position="84"/>
        <end position="122"/>
    </location>
</feature>
<organism evidence="4 5">
    <name type="scientific">Pseudomonas putida</name>
    <name type="common">Arthrobacter siderocapsulatus</name>
    <dbReference type="NCBI Taxonomy" id="303"/>
    <lineage>
        <taxon>Bacteria</taxon>
        <taxon>Pseudomonadati</taxon>
        <taxon>Pseudomonadota</taxon>
        <taxon>Gammaproteobacteria</taxon>
        <taxon>Pseudomonadales</taxon>
        <taxon>Pseudomonadaceae</taxon>
        <taxon>Pseudomonas</taxon>
    </lineage>
</organism>
<comment type="caution">
    <text evidence="4">The sequence shown here is derived from an EMBL/GenBank/DDBJ whole genome shotgun (WGS) entry which is preliminary data.</text>
</comment>
<reference evidence="4 5" key="1">
    <citation type="submission" date="2017-04" db="EMBL/GenBank/DDBJ databases">
        <title>Presence of VIM-2 positive Pseudomonas species in chickens and their surrounding environment.</title>
        <authorList>
            <person name="Zhang R."/>
        </authorList>
    </citation>
    <scope>NUCLEOTIDE SEQUENCE [LARGE SCALE GENOMIC DNA]</scope>
    <source>
        <strain evidence="4 5">DZ-C18</strain>
    </source>
</reference>
<dbReference type="OrthoDB" id="6991269at2"/>
<feature type="domain" description="RNA polymerase sigma factor 70 region 4 type 2" evidence="2">
    <location>
        <begin position="23"/>
        <end position="71"/>
    </location>
</feature>
<dbReference type="InterPro" id="IPR013249">
    <property type="entry name" value="RNA_pol_sigma70_r4_t2"/>
</dbReference>
<protein>
    <submittedName>
        <fullName evidence="4">RNA polymerase subunit sigma-70</fullName>
    </submittedName>
</protein>
<dbReference type="Proteomes" id="UP000193675">
    <property type="component" value="Unassembled WGS sequence"/>
</dbReference>
<dbReference type="AlphaFoldDB" id="A0A1X0ZLZ1"/>
<evidence type="ECO:0000259" key="3">
    <source>
        <dbReference type="Pfam" id="PF16220"/>
    </source>
</evidence>
<sequence>MSRLLLPVEQGTSGLHSAAEGTLLHQLKRLPRRVQQVFLLSRLDRLGFADIAEHLDLPLLAIERHMNQALQATCAPGDALASIAGQWYVRLQSPQATASERIDFRRWLDAAPEHLRAFHDTELRWRSLLAPARQLGHDGWYRHGRAALSLGGCSIAVGLGAAALLVLGLYPL</sequence>
<dbReference type="GO" id="GO:0003677">
    <property type="term" value="F:DNA binding"/>
    <property type="evidence" value="ECO:0007669"/>
    <property type="project" value="InterPro"/>
</dbReference>
<dbReference type="InterPro" id="IPR013324">
    <property type="entry name" value="RNA_pol_sigma_r3/r4-like"/>
</dbReference>